<evidence type="ECO:0000313" key="8">
    <source>
        <dbReference type="Proteomes" id="UP001159427"/>
    </source>
</evidence>
<keyword evidence="8" id="KW-1185">Reference proteome</keyword>
<protein>
    <recommendedName>
        <fullName evidence="6">NACHT domain-containing protein</fullName>
    </recommendedName>
</protein>
<evidence type="ECO:0000256" key="5">
    <source>
        <dbReference type="SAM" id="Phobius"/>
    </source>
</evidence>
<evidence type="ECO:0000256" key="3">
    <source>
        <dbReference type="ARBA" id="ARBA00022741"/>
    </source>
</evidence>
<dbReference type="PROSITE" id="PS50837">
    <property type="entry name" value="NACHT"/>
    <property type="match status" value="1"/>
</dbReference>
<name>A0ABN8S6G4_9CNID</name>
<dbReference type="InterPro" id="IPR001611">
    <property type="entry name" value="Leu-rich_rpt"/>
</dbReference>
<feature type="non-terminal residue" evidence="7">
    <location>
        <position position="1106"/>
    </location>
</feature>
<feature type="transmembrane region" description="Helical" evidence="5">
    <location>
        <begin position="81"/>
        <end position="102"/>
    </location>
</feature>
<dbReference type="PROSITE" id="PS51450">
    <property type="entry name" value="LRR"/>
    <property type="match status" value="1"/>
</dbReference>
<comment type="caution">
    <text evidence="7">The sequence shown here is derived from an EMBL/GenBank/DDBJ whole genome shotgun (WGS) entry which is preliminary data.</text>
</comment>
<dbReference type="InterPro" id="IPR027417">
    <property type="entry name" value="P-loop_NTPase"/>
</dbReference>
<feature type="transmembrane region" description="Helical" evidence="5">
    <location>
        <begin position="186"/>
        <end position="208"/>
    </location>
</feature>
<dbReference type="Pfam" id="PF05729">
    <property type="entry name" value="NACHT"/>
    <property type="match status" value="1"/>
</dbReference>
<dbReference type="InterPro" id="IPR038359">
    <property type="entry name" value="Connexin_N_sf"/>
</dbReference>
<reference evidence="7 8" key="1">
    <citation type="submission" date="2022-05" db="EMBL/GenBank/DDBJ databases">
        <authorList>
            <consortium name="Genoscope - CEA"/>
            <person name="William W."/>
        </authorList>
    </citation>
    <scope>NUCLEOTIDE SEQUENCE [LARGE SCALE GENOMIC DNA]</scope>
</reference>
<evidence type="ECO:0000256" key="1">
    <source>
        <dbReference type="ARBA" id="ARBA00022614"/>
    </source>
</evidence>
<dbReference type="SUPFAM" id="SSF52540">
    <property type="entry name" value="P-loop containing nucleoside triphosphate hydrolases"/>
    <property type="match status" value="1"/>
</dbReference>
<dbReference type="Pfam" id="PF13516">
    <property type="entry name" value="LRR_6"/>
    <property type="match status" value="6"/>
</dbReference>
<gene>
    <name evidence="7" type="ORF">PEVE_00016942</name>
</gene>
<keyword evidence="5" id="KW-1133">Transmembrane helix</keyword>
<keyword evidence="5" id="KW-0812">Transmembrane</keyword>
<keyword evidence="3" id="KW-0547">Nucleotide-binding</keyword>
<keyword evidence="4" id="KW-0067">ATP-binding</keyword>
<dbReference type="InterPro" id="IPR007111">
    <property type="entry name" value="NACHT_NTPase"/>
</dbReference>
<keyword evidence="2" id="KW-0677">Repeat</keyword>
<dbReference type="Gene3D" id="3.80.10.10">
    <property type="entry name" value="Ribonuclease Inhibitor"/>
    <property type="match status" value="3"/>
</dbReference>
<evidence type="ECO:0000256" key="2">
    <source>
        <dbReference type="ARBA" id="ARBA00022737"/>
    </source>
</evidence>
<keyword evidence="5" id="KW-0472">Membrane</keyword>
<sequence>MDNLYQLGLRSQTILGACHFLFFLFSWPFVIGFLKDYHDKDRLTFNCIPKPNDFTRQRCYDNYTSAVSPGLTPLDFAGMNYGVLGFLWLFFTLMGAMTLRRIHRERSEQGKTNQWKTFMGRFVYHVCAQLVVLSVMMGLFCAYQTIHLPSEYKCFQTNMTLTSFNQRPVNMTCNDLRYKEKSKLNIAIIVIMAISIVFCLLTLIHLGVTRRTGQPLPEHLLGDIFEREDGNAERVTLRAVNSYSVAMKASAKEQTEFQRKLFDQAPSISCMRTDDIFTNLLIQHGRKAVEDDENVDRSNRLTRYGQVSGRRIEQCSEIFIRSTNDDGNLKSILVTGKAGIGKTLFCQKLLRDWADNRLFQTQTDLQLPDFKFAYLLTFRNLNLLVDEELTLKEILERCSFLDDQCLRSNMDTFPLEYILDHSEEVLIIIDGFDEYSKQGQDYIAGDYHEEYPNCSERKMKIAALCSKLMRKKILKQATIMITSRSDESDKLSKIEFDRIAEVTGFSEQQVTEYIERYFRQNESLKGTVLEHITKNENLVSLAHIPVLCALMCSYFEYILKKSKRLEDLPVSVSQLYDEVLNIFTTNHIEKKIPNFIRRESTLDMLSKFAADSLLKGMYLFEEEEMKRLTSEEIVKTLRISGLLHCGPPFNVSFSEKTKYFCFSHLTLHEYLAARWFVKEKTIPSYGTVSTVVFQFITGILSKREDSVLMDELMKNITFFDNESYLLQAKCLNEYQNKEYAKKHLSNAGHDKKIVLSCLNDVDITDFLFLLDVFSSLNEDETSQSNQQQPSNCFRGLTVMDSSLTPSKVGRICCFLQSNVTGFSGNLSLVKCGLNDKCIQCICGFVFTKPFTLDLSGNQISDAGASRLSKANSEALKQSTSQLISLCLANNHITNAGAANLGEALKQSTYQLTALDLSSNQITDAGVASLSEALKQSTCQLTILNLGSNQITDAGVASLSEALKQSTCHLIELHLGANKITDAGAASLSEALKQSNCQLTNLFLSNNQITDDGAASLSEALKQPSSQLKELNLFQNQITDARAASIIEVLKQSGCHVFVPFHQSMFSNLVTDVGVASLSEALKQSTCRLTTLDLIENQITDPGLVLL</sequence>
<proteinExistence type="predicted"/>
<dbReference type="InterPro" id="IPR032675">
    <property type="entry name" value="LRR_dom_sf"/>
</dbReference>
<keyword evidence="1" id="KW-0433">Leucine-rich repeat</keyword>
<organism evidence="7 8">
    <name type="scientific">Porites evermanni</name>
    <dbReference type="NCBI Taxonomy" id="104178"/>
    <lineage>
        <taxon>Eukaryota</taxon>
        <taxon>Metazoa</taxon>
        <taxon>Cnidaria</taxon>
        <taxon>Anthozoa</taxon>
        <taxon>Hexacorallia</taxon>
        <taxon>Scleractinia</taxon>
        <taxon>Fungiina</taxon>
        <taxon>Poritidae</taxon>
        <taxon>Porites</taxon>
    </lineage>
</organism>
<dbReference type="EMBL" id="CALNXI010002341">
    <property type="protein sequence ID" value="CAH3186509.1"/>
    <property type="molecule type" value="Genomic_DNA"/>
</dbReference>
<accession>A0ABN8S6G4</accession>
<dbReference type="InterPro" id="IPR051261">
    <property type="entry name" value="NLR"/>
</dbReference>
<evidence type="ECO:0000259" key="6">
    <source>
        <dbReference type="PROSITE" id="PS50837"/>
    </source>
</evidence>
<dbReference type="SUPFAM" id="SSF52047">
    <property type="entry name" value="RNI-like"/>
    <property type="match status" value="1"/>
</dbReference>
<dbReference type="SMART" id="SM00368">
    <property type="entry name" value="LRR_RI"/>
    <property type="match status" value="7"/>
</dbReference>
<feature type="transmembrane region" description="Helical" evidence="5">
    <location>
        <begin position="12"/>
        <end position="34"/>
    </location>
</feature>
<evidence type="ECO:0000313" key="7">
    <source>
        <dbReference type="EMBL" id="CAH3186509.1"/>
    </source>
</evidence>
<dbReference type="Gene3D" id="1.20.1440.80">
    <property type="entry name" value="Gap junction channel protein cysteine-rich domain"/>
    <property type="match status" value="1"/>
</dbReference>
<dbReference type="Proteomes" id="UP001159427">
    <property type="component" value="Unassembled WGS sequence"/>
</dbReference>
<evidence type="ECO:0000256" key="4">
    <source>
        <dbReference type="ARBA" id="ARBA00022840"/>
    </source>
</evidence>
<dbReference type="Gene3D" id="3.40.50.300">
    <property type="entry name" value="P-loop containing nucleotide triphosphate hydrolases"/>
    <property type="match status" value="1"/>
</dbReference>
<dbReference type="PANTHER" id="PTHR24106">
    <property type="entry name" value="NACHT, LRR AND CARD DOMAINS-CONTAINING"/>
    <property type="match status" value="1"/>
</dbReference>
<feature type="domain" description="NACHT" evidence="6">
    <location>
        <begin position="330"/>
        <end position="486"/>
    </location>
</feature>